<evidence type="ECO:0000256" key="4">
    <source>
        <dbReference type="ARBA" id="ARBA00022801"/>
    </source>
</evidence>
<keyword evidence="5" id="KW-0136">Cellulose degradation</keyword>
<evidence type="ECO:0000313" key="11">
    <source>
        <dbReference type="EMBL" id="CAA2998306.1"/>
    </source>
</evidence>
<keyword evidence="9" id="KW-0732">Signal</keyword>
<dbReference type="EMBL" id="CACTIH010005588">
    <property type="protein sequence ID" value="CAA2998306.1"/>
    <property type="molecule type" value="Genomic_DNA"/>
</dbReference>
<keyword evidence="6" id="KW-0119">Carbohydrate metabolism</keyword>
<keyword evidence="4 11" id="KW-0378">Hydrolase</keyword>
<dbReference type="OrthoDB" id="10257085at2759"/>
<feature type="chain" id="PRO_5035737411" description="cellulase" evidence="9">
    <location>
        <begin position="20"/>
        <end position="132"/>
    </location>
</feature>
<evidence type="ECO:0000256" key="2">
    <source>
        <dbReference type="ARBA" id="ARBA00007072"/>
    </source>
</evidence>
<evidence type="ECO:0000256" key="6">
    <source>
        <dbReference type="ARBA" id="ARBA00023277"/>
    </source>
</evidence>
<evidence type="ECO:0000259" key="10">
    <source>
        <dbReference type="Pfam" id="PF00759"/>
    </source>
</evidence>
<protein>
    <recommendedName>
        <fullName evidence="3">cellulase</fullName>
        <ecNumber evidence="3">3.2.1.4</ecNumber>
    </recommendedName>
</protein>
<evidence type="ECO:0000256" key="5">
    <source>
        <dbReference type="ARBA" id="ARBA00023001"/>
    </source>
</evidence>
<comment type="catalytic activity">
    <reaction evidence="1">
        <text>Endohydrolysis of (1-&gt;4)-beta-D-glucosidic linkages in cellulose, lichenin and cereal beta-D-glucans.</text>
        <dbReference type="EC" id="3.2.1.4"/>
    </reaction>
</comment>
<evidence type="ECO:0000256" key="9">
    <source>
        <dbReference type="SAM" id="SignalP"/>
    </source>
</evidence>
<comment type="similarity">
    <text evidence="2">Belongs to the glycosyl hydrolase 9 (cellulase E) family.</text>
</comment>
<sequence>MGNFWIVNWLAWAATTVSTFDYSDALDKSLLFVEAQRFGKLPINQLIKWCGYFELDDGYSQGVNLAGGYYNAEDHVKFGLPMAYTVTMLSWAAIDFRKEMISSFANTFRGSYDDAIPSAAKFYTSSGYSVSS</sequence>
<dbReference type="PANTHER" id="PTHR22298">
    <property type="entry name" value="ENDO-1,4-BETA-GLUCANASE"/>
    <property type="match status" value="1"/>
</dbReference>
<dbReference type="InterPro" id="IPR012341">
    <property type="entry name" value="6hp_glycosidase-like_sf"/>
</dbReference>
<dbReference type="AlphaFoldDB" id="A0A8S0T3I4"/>
<feature type="signal peptide" evidence="9">
    <location>
        <begin position="1"/>
        <end position="19"/>
    </location>
</feature>
<dbReference type="InterPro" id="IPR008928">
    <property type="entry name" value="6-hairpin_glycosidase_sf"/>
</dbReference>
<dbReference type="GO" id="GO:0030245">
    <property type="term" value="P:cellulose catabolic process"/>
    <property type="evidence" value="ECO:0007669"/>
    <property type="project" value="UniProtKB-KW"/>
</dbReference>
<keyword evidence="7" id="KW-0326">Glycosidase</keyword>
<proteinExistence type="inferred from homology"/>
<keyword evidence="12" id="KW-1185">Reference proteome</keyword>
<reference evidence="11 12" key="1">
    <citation type="submission" date="2019-12" db="EMBL/GenBank/DDBJ databases">
        <authorList>
            <person name="Alioto T."/>
            <person name="Alioto T."/>
            <person name="Gomez Garrido J."/>
        </authorList>
    </citation>
    <scope>NUCLEOTIDE SEQUENCE [LARGE SCALE GENOMIC DNA]</scope>
</reference>
<evidence type="ECO:0000256" key="1">
    <source>
        <dbReference type="ARBA" id="ARBA00000966"/>
    </source>
</evidence>
<evidence type="ECO:0000256" key="8">
    <source>
        <dbReference type="ARBA" id="ARBA00023326"/>
    </source>
</evidence>
<name>A0A8S0T3I4_OLEEU</name>
<accession>A0A8S0T3I4</accession>
<dbReference type="EC" id="3.2.1.4" evidence="3"/>
<dbReference type="SUPFAM" id="SSF48208">
    <property type="entry name" value="Six-hairpin glycosidases"/>
    <property type="match status" value="1"/>
</dbReference>
<dbReference type="Gramene" id="OE9A062220T1">
    <property type="protein sequence ID" value="OE9A062220C1"/>
    <property type="gene ID" value="OE9A062220"/>
</dbReference>
<dbReference type="InterPro" id="IPR001701">
    <property type="entry name" value="Glyco_hydro_9"/>
</dbReference>
<gene>
    <name evidence="11" type="ORF">OLEA9_A062220</name>
</gene>
<organism evidence="11 12">
    <name type="scientific">Olea europaea subsp. europaea</name>
    <dbReference type="NCBI Taxonomy" id="158383"/>
    <lineage>
        <taxon>Eukaryota</taxon>
        <taxon>Viridiplantae</taxon>
        <taxon>Streptophyta</taxon>
        <taxon>Embryophyta</taxon>
        <taxon>Tracheophyta</taxon>
        <taxon>Spermatophyta</taxon>
        <taxon>Magnoliopsida</taxon>
        <taxon>eudicotyledons</taxon>
        <taxon>Gunneridae</taxon>
        <taxon>Pentapetalae</taxon>
        <taxon>asterids</taxon>
        <taxon>lamiids</taxon>
        <taxon>Lamiales</taxon>
        <taxon>Oleaceae</taxon>
        <taxon>Oleeae</taxon>
        <taxon>Olea</taxon>
    </lineage>
</organism>
<feature type="domain" description="Glycoside hydrolase family 9" evidence="10">
    <location>
        <begin position="22"/>
        <end position="100"/>
    </location>
</feature>
<evidence type="ECO:0000256" key="7">
    <source>
        <dbReference type="ARBA" id="ARBA00023295"/>
    </source>
</evidence>
<dbReference type="Pfam" id="PF00759">
    <property type="entry name" value="Glyco_hydro_9"/>
    <property type="match status" value="1"/>
</dbReference>
<evidence type="ECO:0000313" key="12">
    <source>
        <dbReference type="Proteomes" id="UP000594638"/>
    </source>
</evidence>
<dbReference type="Proteomes" id="UP000594638">
    <property type="component" value="Unassembled WGS sequence"/>
</dbReference>
<comment type="caution">
    <text evidence="11">The sequence shown here is derived from an EMBL/GenBank/DDBJ whole genome shotgun (WGS) entry which is preliminary data.</text>
</comment>
<keyword evidence="8" id="KW-0624">Polysaccharide degradation</keyword>
<dbReference type="GO" id="GO:0008810">
    <property type="term" value="F:cellulase activity"/>
    <property type="evidence" value="ECO:0007669"/>
    <property type="project" value="UniProtKB-EC"/>
</dbReference>
<dbReference type="Gene3D" id="1.50.10.10">
    <property type="match status" value="1"/>
</dbReference>
<evidence type="ECO:0000256" key="3">
    <source>
        <dbReference type="ARBA" id="ARBA00012601"/>
    </source>
</evidence>